<evidence type="ECO:0000313" key="1">
    <source>
        <dbReference type="EMBL" id="MET3525800.1"/>
    </source>
</evidence>
<reference evidence="1 2" key="1">
    <citation type="submission" date="2024-06" db="EMBL/GenBank/DDBJ databases">
        <title>Genomic Encyclopedia of Type Strains, Phase IV (KMG-IV): sequencing the most valuable type-strain genomes for metagenomic binning, comparative biology and taxonomic classification.</title>
        <authorList>
            <person name="Goeker M."/>
        </authorList>
    </citation>
    <scope>NUCLEOTIDE SEQUENCE [LARGE SCALE GENOMIC DNA]</scope>
    <source>
        <strain evidence="1 2">DSM 17809</strain>
    </source>
</reference>
<accession>A0ABV2EFI9</accession>
<name>A0ABV2EFI9_9CAUL</name>
<organism evidence="1 2">
    <name type="scientific">Phenylobacterium koreense</name>
    <dbReference type="NCBI Taxonomy" id="266125"/>
    <lineage>
        <taxon>Bacteria</taxon>
        <taxon>Pseudomonadati</taxon>
        <taxon>Pseudomonadota</taxon>
        <taxon>Alphaproteobacteria</taxon>
        <taxon>Caulobacterales</taxon>
        <taxon>Caulobacteraceae</taxon>
        <taxon>Phenylobacterium</taxon>
    </lineage>
</organism>
<dbReference type="RefSeq" id="WP_354297220.1">
    <property type="nucleotide sequence ID" value="NZ_JBEPLU010000001.1"/>
</dbReference>
<proteinExistence type="predicted"/>
<evidence type="ECO:0000313" key="2">
    <source>
        <dbReference type="Proteomes" id="UP001549110"/>
    </source>
</evidence>
<comment type="caution">
    <text evidence="1">The sequence shown here is derived from an EMBL/GenBank/DDBJ whole genome shotgun (WGS) entry which is preliminary data.</text>
</comment>
<sequence length="141" mass="15236">MMTYPIEDRLAYWLGRLSEGLQRLNQALLGAGASPGSFALLLSEPGFEASPLAQDVRAASAAMRRFADLVFEDGVPDHGEGAPVWEDMMASLKLLLSACAMESELWLAADEPGDADPGLLGELRATVHAIETLCRQLERVH</sequence>
<protein>
    <submittedName>
        <fullName evidence="1">Uncharacterized protein</fullName>
    </submittedName>
</protein>
<dbReference type="Proteomes" id="UP001549110">
    <property type="component" value="Unassembled WGS sequence"/>
</dbReference>
<gene>
    <name evidence="1" type="ORF">ABID41_000895</name>
</gene>
<dbReference type="EMBL" id="JBEPLU010000001">
    <property type="protein sequence ID" value="MET3525800.1"/>
    <property type="molecule type" value="Genomic_DNA"/>
</dbReference>
<keyword evidence="2" id="KW-1185">Reference proteome</keyword>